<dbReference type="Pfam" id="PF13302">
    <property type="entry name" value="Acetyltransf_3"/>
    <property type="match status" value="1"/>
</dbReference>
<dbReference type="SUPFAM" id="SSF55729">
    <property type="entry name" value="Acyl-CoA N-acyltransferases (Nat)"/>
    <property type="match status" value="1"/>
</dbReference>
<dbReference type="GO" id="GO:0016747">
    <property type="term" value="F:acyltransferase activity, transferring groups other than amino-acyl groups"/>
    <property type="evidence" value="ECO:0007669"/>
    <property type="project" value="InterPro"/>
</dbReference>
<name>A0A1K2AT77_STRAR</name>
<dbReference type="InterPro" id="IPR016181">
    <property type="entry name" value="Acyl_CoA_acyltransferase"/>
</dbReference>
<dbReference type="Gene3D" id="3.40.630.30">
    <property type="match status" value="1"/>
</dbReference>
<accession>A0A1K2AT77</accession>
<sequence length="175" mass="18386">MNLDPGPFGTARLDALPLRVAYADEMAAVLGDPALHTYTGGAPETADELRARYGRQTAGSPDPGVRWWNWVLRVRGEGRLAGYVQATVDVPGAAAEIAWVVGTRWQGRGYAKEAAAGLVAHLLAAGPGTGAVRTVLAHIHPDHDASAAVAGAAGLVPTEEWCEGERRWERGAGED</sequence>
<gene>
    <name evidence="2" type="ORF">SAMN02787144_1007274</name>
</gene>
<dbReference type="PANTHER" id="PTHR43792">
    <property type="entry name" value="GNAT FAMILY, PUTATIVE (AFU_ORTHOLOGUE AFUA_3G00765)-RELATED-RELATED"/>
    <property type="match status" value="1"/>
</dbReference>
<dbReference type="AlphaFoldDB" id="A0A1K2AT77"/>
<evidence type="ECO:0000313" key="2">
    <source>
        <dbReference type="EMBL" id="SFX89823.1"/>
    </source>
</evidence>
<protein>
    <submittedName>
        <fullName evidence="2">Protein N-acetyltransferase, RimJ/RimL family</fullName>
    </submittedName>
</protein>
<keyword evidence="2" id="KW-0808">Transferase</keyword>
<dbReference type="InterPro" id="IPR000182">
    <property type="entry name" value="GNAT_dom"/>
</dbReference>
<dbReference type="Proteomes" id="UP000181909">
    <property type="component" value="Unassembled WGS sequence"/>
</dbReference>
<reference evidence="2 3" key="1">
    <citation type="submission" date="2016-11" db="EMBL/GenBank/DDBJ databases">
        <authorList>
            <person name="Jaros S."/>
            <person name="Januszkiewicz K."/>
            <person name="Wedrychowicz H."/>
        </authorList>
    </citation>
    <scope>NUCLEOTIDE SEQUENCE [LARGE SCALE GENOMIC DNA]</scope>
    <source>
        <strain evidence="2 3">OK807</strain>
    </source>
</reference>
<evidence type="ECO:0000313" key="3">
    <source>
        <dbReference type="Proteomes" id="UP000181909"/>
    </source>
</evidence>
<dbReference type="RefSeq" id="WP_072485753.1">
    <property type="nucleotide sequence ID" value="NZ_CP108276.1"/>
</dbReference>
<proteinExistence type="predicted"/>
<dbReference type="PANTHER" id="PTHR43792:SF16">
    <property type="entry name" value="N-ACETYLTRANSFERASE DOMAIN-CONTAINING PROTEIN"/>
    <property type="match status" value="1"/>
</dbReference>
<dbReference type="STRING" id="1893.SAMN02787144_1007274"/>
<organism evidence="2 3">
    <name type="scientific">Streptomyces atratus</name>
    <dbReference type="NCBI Taxonomy" id="1893"/>
    <lineage>
        <taxon>Bacteria</taxon>
        <taxon>Bacillati</taxon>
        <taxon>Actinomycetota</taxon>
        <taxon>Actinomycetes</taxon>
        <taxon>Kitasatosporales</taxon>
        <taxon>Streptomycetaceae</taxon>
        <taxon>Streptomyces</taxon>
    </lineage>
</organism>
<dbReference type="OrthoDB" id="4403558at2"/>
<feature type="domain" description="N-acetyltransferase" evidence="1">
    <location>
        <begin position="17"/>
        <end position="155"/>
    </location>
</feature>
<dbReference type="InterPro" id="IPR051531">
    <property type="entry name" value="N-acetyltransferase"/>
</dbReference>
<dbReference type="EMBL" id="FPJO01000007">
    <property type="protein sequence ID" value="SFX89823.1"/>
    <property type="molecule type" value="Genomic_DNA"/>
</dbReference>
<evidence type="ECO:0000259" key="1">
    <source>
        <dbReference type="Pfam" id="PF13302"/>
    </source>
</evidence>